<dbReference type="InterPro" id="IPR021895">
    <property type="entry name" value="Bud3_N"/>
</dbReference>
<organism evidence="3 4">
    <name type="scientific">Hanseniaspora valbyensis NRRL Y-1626</name>
    <dbReference type="NCBI Taxonomy" id="766949"/>
    <lineage>
        <taxon>Eukaryota</taxon>
        <taxon>Fungi</taxon>
        <taxon>Dikarya</taxon>
        <taxon>Ascomycota</taxon>
        <taxon>Saccharomycotina</taxon>
        <taxon>Saccharomycetes</taxon>
        <taxon>Saccharomycodales</taxon>
        <taxon>Saccharomycodaceae</taxon>
        <taxon>Hanseniaspora</taxon>
    </lineage>
</organism>
<keyword evidence="4" id="KW-1185">Reference proteome</keyword>
<feature type="compositionally biased region" description="Acidic residues" evidence="1">
    <location>
        <begin position="1185"/>
        <end position="1199"/>
    </location>
</feature>
<feature type="region of interest" description="Disordered" evidence="1">
    <location>
        <begin position="1185"/>
        <end position="1210"/>
    </location>
</feature>
<dbReference type="Pfam" id="PF25351">
    <property type="entry name" value="PH_BUD3_C"/>
    <property type="match status" value="1"/>
</dbReference>
<evidence type="ECO:0000313" key="4">
    <source>
        <dbReference type="Proteomes" id="UP000092321"/>
    </source>
</evidence>
<protein>
    <recommendedName>
        <fullName evidence="2">DH domain-containing protein</fullName>
    </recommendedName>
</protein>
<dbReference type="Pfam" id="PF12015">
    <property type="entry name" value="Bud3_N"/>
    <property type="match status" value="1"/>
</dbReference>
<reference evidence="4" key="1">
    <citation type="journal article" date="2016" name="Proc. Natl. Acad. Sci. U.S.A.">
        <title>Comparative genomics of biotechnologically important yeasts.</title>
        <authorList>
            <person name="Riley R."/>
            <person name="Haridas S."/>
            <person name="Wolfe K.H."/>
            <person name="Lopes M.R."/>
            <person name="Hittinger C.T."/>
            <person name="Goeker M."/>
            <person name="Salamov A.A."/>
            <person name="Wisecaver J.H."/>
            <person name="Long T.M."/>
            <person name="Calvey C.H."/>
            <person name="Aerts A.L."/>
            <person name="Barry K.W."/>
            <person name="Choi C."/>
            <person name="Clum A."/>
            <person name="Coughlan A.Y."/>
            <person name="Deshpande S."/>
            <person name="Douglass A.P."/>
            <person name="Hanson S.J."/>
            <person name="Klenk H.-P."/>
            <person name="LaButti K.M."/>
            <person name="Lapidus A."/>
            <person name="Lindquist E.A."/>
            <person name="Lipzen A.M."/>
            <person name="Meier-Kolthoff J.P."/>
            <person name="Ohm R.A."/>
            <person name="Otillar R.P."/>
            <person name="Pangilinan J.L."/>
            <person name="Peng Y."/>
            <person name="Rokas A."/>
            <person name="Rosa C.A."/>
            <person name="Scheuner C."/>
            <person name="Sibirny A.A."/>
            <person name="Slot J.C."/>
            <person name="Stielow J.B."/>
            <person name="Sun H."/>
            <person name="Kurtzman C.P."/>
            <person name="Blackwell M."/>
            <person name="Grigoriev I.V."/>
            <person name="Jeffries T.W."/>
        </authorList>
    </citation>
    <scope>NUCLEOTIDE SEQUENCE [LARGE SCALE GENOMIC DNA]</scope>
    <source>
        <strain evidence="4">NRRL Y-1626</strain>
    </source>
</reference>
<feature type="compositionally biased region" description="Polar residues" evidence="1">
    <location>
        <begin position="1277"/>
        <end position="1296"/>
    </location>
</feature>
<feature type="compositionally biased region" description="Polar residues" evidence="1">
    <location>
        <begin position="980"/>
        <end position="1009"/>
    </location>
</feature>
<dbReference type="SUPFAM" id="SSF48065">
    <property type="entry name" value="DBL homology domain (DH-domain)"/>
    <property type="match status" value="1"/>
</dbReference>
<accession>A0A1B7TK46</accession>
<name>A0A1B7TK46_9ASCO</name>
<feature type="region of interest" description="Disordered" evidence="1">
    <location>
        <begin position="1275"/>
        <end position="1298"/>
    </location>
</feature>
<feature type="compositionally biased region" description="Polar residues" evidence="1">
    <location>
        <begin position="1035"/>
        <end position="1044"/>
    </location>
</feature>
<gene>
    <name evidence="3" type="ORF">HANVADRAFT_4877</name>
</gene>
<feature type="compositionally biased region" description="Basic and acidic residues" evidence="1">
    <location>
        <begin position="95"/>
        <end position="110"/>
    </location>
</feature>
<dbReference type="InterPro" id="IPR035899">
    <property type="entry name" value="DBL_dom_sf"/>
</dbReference>
<feature type="domain" description="DH" evidence="2">
    <location>
        <begin position="353"/>
        <end position="568"/>
    </location>
</feature>
<proteinExistence type="predicted"/>
<feature type="region of interest" description="Disordered" evidence="1">
    <location>
        <begin position="1035"/>
        <end position="1067"/>
    </location>
</feature>
<dbReference type="OrthoDB" id="4066896at2759"/>
<evidence type="ECO:0000256" key="1">
    <source>
        <dbReference type="SAM" id="MobiDB-lite"/>
    </source>
</evidence>
<dbReference type="PROSITE" id="PS50010">
    <property type="entry name" value="DH_2"/>
    <property type="match status" value="1"/>
</dbReference>
<comment type="caution">
    <text evidence="3">The sequence shown here is derived from an EMBL/GenBank/DDBJ whole genome shotgun (WGS) entry which is preliminary data.</text>
</comment>
<feature type="region of interest" description="Disordered" evidence="1">
    <location>
        <begin position="88"/>
        <end position="111"/>
    </location>
</feature>
<feature type="compositionally biased region" description="Acidic residues" evidence="1">
    <location>
        <begin position="1046"/>
        <end position="1067"/>
    </location>
</feature>
<dbReference type="InterPro" id="IPR000219">
    <property type="entry name" value="DH_dom"/>
</dbReference>
<dbReference type="InterPro" id="IPR057454">
    <property type="entry name" value="Bud3_C"/>
</dbReference>
<dbReference type="Proteomes" id="UP000092321">
    <property type="component" value="Unassembled WGS sequence"/>
</dbReference>
<evidence type="ECO:0000313" key="3">
    <source>
        <dbReference type="EMBL" id="OBA29122.1"/>
    </source>
</evidence>
<dbReference type="GO" id="GO:0005085">
    <property type="term" value="F:guanyl-nucleotide exchange factor activity"/>
    <property type="evidence" value="ECO:0007669"/>
    <property type="project" value="InterPro"/>
</dbReference>
<feature type="compositionally biased region" description="Basic and acidic residues" evidence="1">
    <location>
        <begin position="1200"/>
        <end position="1209"/>
    </location>
</feature>
<feature type="compositionally biased region" description="Polar residues" evidence="1">
    <location>
        <begin position="1420"/>
        <end position="1432"/>
    </location>
</feature>
<evidence type="ECO:0000259" key="2">
    <source>
        <dbReference type="PROSITE" id="PS50010"/>
    </source>
</evidence>
<dbReference type="EMBL" id="LXPE01000001">
    <property type="protein sequence ID" value="OBA29122.1"/>
    <property type="molecule type" value="Genomic_DNA"/>
</dbReference>
<feature type="region of interest" description="Disordered" evidence="1">
    <location>
        <begin position="1416"/>
        <end position="1436"/>
    </location>
</feature>
<dbReference type="SMART" id="SM00325">
    <property type="entry name" value="RhoGEF"/>
    <property type="match status" value="1"/>
</dbReference>
<feature type="region of interest" description="Disordered" evidence="1">
    <location>
        <begin position="963"/>
        <end position="1014"/>
    </location>
</feature>
<sequence>MIGTHIQRHKKNKSSIGSTTSFVVNSVVKQFNNEDSDTDDDYESISENKEKSITLNNDYSSLYQTEQNGFNTTDQDQNNNINNINQVQTNVSQETKSKQNDEREEEKQLETKPSLNIENVSLPTNIFNILQPDSKNLKKSDAFLDIFSKSCIIKSEDDFLLKKFIAIVYNIDKKANTFSCFIIDKFGSTFHNNLDISKKSKYYEAIHNLPKKHFDLNVSKCVAAAVLQKYAYILKKYPSFIENKDRLNPVTAAKTLDKSELIDTDNVITPLQVCLKIQQFSLLNDRQIFNSFIDVVYDSNSLSDKMEYNNYLVSFLGDQLEQLFDPLTEYSPEEMEQVYKLDSNPIKINEADIVESIIKEFISVQTYLTIDLVKFLTKFIIPLRIAITNQEIPHLSTAKFNSFFPPTIDEVTRINCIFLDALKIASEYSVKELIKAVYQIIPYFYKAYTRHEAATKNFNVRLNKFSEEYDISKVVDTNVYTILKIDTIINGPQEKLFKIKLILERLMKEKEKDVTNPLDIDTKKQYEHILHIIDQFGISNKFNDSEDNNYQQRVFTPSGKILTELASNWPLELQYKWLKRKVVGIFDCINEYTGLKNCIVIFSDYIVCLELLDDYDILNNPLISDILMNSLINEKPLPIHFPKLRVSNYCQVSKTLITAYGGKGQLRLDLLNEEQPLYLQLVNPSDSTEYICELVTKACILCKSSAFHLFKQVYTLENSNEANNFNCYVTAHDMTNFQKEKVKSPFAIFLNIDINQNILINNDVYYGFFVNSLEESSVEITILSQEESFKKEVITCRVKDFNQIIMDKVTSQFFVDYYYSLSSPLIKKIISINESIVDQIQEPLIKLKQSVLLNRKELQRFSTITNPNSPLVNFSPRKLVSDKNSTLEKDNNKLVFTSNNEPEALEGESARKSSFASADAHINSVKYKYEVLDSIKAEIPVSSNTPAKKKSVTIDAKNNVEISESANNKDKKKSGFAKQNLDNHVKTSNITLAQMKQNPKTPSQTNSQKDIAKKRKKNRLSAFFASIFGPAKYSSNNNQSNGYFDTNEEDEEEAEEGGDDNDEYNDDAISENNVEIGEAYATPVSTTSNRKVKMIYSPDVSIDNDIEDVDSLIYGENGNNKILKISQSPSFRELFLKLESDLQPLPNNKKPNYWTGASLHEGGLKNEKDNENKSTGISKLYDSVILEEEEEEEKEENAEEKEQKEEDMVKNQNENQFNEIESRHEQDFFTPKSLQTPQFADDEEEKENIPVNIAKGPSLHLNTKIEKLSTIPKHSPLETQFPTTASTLSTPFNNQMRKPEKYGNKFKVVRHQESVISPAKSDFLLSPTKTPEVKTYNDEITDDIKTMTLDGVHLDFVSPVKNNSGIMNVNGTRIVSDLNIDFSEFNSTSINGESSNNIGIDQELQPNSPLLAILNKNRGENGSNKESQITTDASKKNKKLDIRSESFGYLSEFI</sequence>